<dbReference type="InterPro" id="IPR050378">
    <property type="entry name" value="Metallo-dep_Hydrolases_sf"/>
</dbReference>
<accession>A0ABP6M263</accession>
<feature type="domain" description="Amidohydrolase 3" evidence="2">
    <location>
        <begin position="49"/>
        <end position="511"/>
    </location>
</feature>
<protein>
    <submittedName>
        <fullName evidence="3">D-aminoacylase</fullName>
    </submittedName>
</protein>
<dbReference type="Proteomes" id="UP001500236">
    <property type="component" value="Unassembled WGS sequence"/>
</dbReference>
<dbReference type="Gene3D" id="2.30.40.10">
    <property type="entry name" value="Urease, subunit C, domain 1"/>
    <property type="match status" value="1"/>
</dbReference>
<dbReference type="InterPro" id="IPR032466">
    <property type="entry name" value="Metal_Hydrolase"/>
</dbReference>
<dbReference type="Gene3D" id="3.20.20.140">
    <property type="entry name" value="Metal-dependent hydrolases"/>
    <property type="match status" value="1"/>
</dbReference>
<dbReference type="InterPro" id="IPR011059">
    <property type="entry name" value="Metal-dep_hydrolase_composite"/>
</dbReference>
<evidence type="ECO:0000313" key="4">
    <source>
        <dbReference type="Proteomes" id="UP001500236"/>
    </source>
</evidence>
<dbReference type="SUPFAM" id="SSF51556">
    <property type="entry name" value="Metallo-dependent hydrolases"/>
    <property type="match status" value="1"/>
</dbReference>
<organism evidence="3 4">
    <name type="scientific">Nesterenkonia aethiopica</name>
    <dbReference type="NCBI Taxonomy" id="269144"/>
    <lineage>
        <taxon>Bacteria</taxon>
        <taxon>Bacillati</taxon>
        <taxon>Actinomycetota</taxon>
        <taxon>Actinomycetes</taxon>
        <taxon>Micrococcales</taxon>
        <taxon>Micrococcaceae</taxon>
        <taxon>Nesterenkonia</taxon>
    </lineage>
</organism>
<comment type="caution">
    <text evidence="3">The sequence shown here is derived from an EMBL/GenBank/DDBJ whole genome shotgun (WGS) entry which is preliminary data.</text>
</comment>
<dbReference type="PANTHER" id="PTHR11647:SF1">
    <property type="entry name" value="COLLAPSIN RESPONSE MEDIATOR PROTEIN"/>
    <property type="match status" value="1"/>
</dbReference>
<feature type="region of interest" description="Disordered" evidence="1">
    <location>
        <begin position="506"/>
        <end position="547"/>
    </location>
</feature>
<dbReference type="InterPro" id="IPR013108">
    <property type="entry name" value="Amidohydro_3"/>
</dbReference>
<dbReference type="Pfam" id="PF07969">
    <property type="entry name" value="Amidohydro_3"/>
    <property type="match status" value="1"/>
</dbReference>
<name>A0ABP6M263_9MICC</name>
<reference evidence="4" key="1">
    <citation type="journal article" date="2019" name="Int. J. Syst. Evol. Microbiol.">
        <title>The Global Catalogue of Microorganisms (GCM) 10K type strain sequencing project: providing services to taxonomists for standard genome sequencing and annotation.</title>
        <authorList>
            <consortium name="The Broad Institute Genomics Platform"/>
            <consortium name="The Broad Institute Genome Sequencing Center for Infectious Disease"/>
            <person name="Wu L."/>
            <person name="Ma J."/>
        </authorList>
    </citation>
    <scope>NUCLEOTIDE SEQUENCE [LARGE SCALE GENOMIC DNA]</scope>
    <source>
        <strain evidence="4">JCM 14309</strain>
    </source>
</reference>
<evidence type="ECO:0000259" key="2">
    <source>
        <dbReference type="Pfam" id="PF07969"/>
    </source>
</evidence>
<dbReference type="SUPFAM" id="SSF51338">
    <property type="entry name" value="Composite domain of metallo-dependent hydrolases"/>
    <property type="match status" value="1"/>
</dbReference>
<dbReference type="PANTHER" id="PTHR11647">
    <property type="entry name" value="HYDRANTOINASE/DIHYDROPYRIMIDINASE FAMILY MEMBER"/>
    <property type="match status" value="1"/>
</dbReference>
<sequence length="547" mass="58177">MHDRQLIRGGDLLDGTGRPRRRADVRIAGGRVVEVGTDLSLTEGETLRDTTGRLLLPGFIDVHSHDDAALLRPRALDPKISQGVTATIVGNCGHGCAPSVAGGGLEDYARPVLGPFPEQVFPRFTDYLDVVERSATALDVIALVPHAPLRASVMGMEQKPADAVQIREMAAHLDEALSAGAAGLSLGLMYSPGSAAGRDELLALARVVARRGKVLVAHIRNEGGRLEGSLEEFLALGRDAGCALHISHLKVTGAANFGTMPRIIDRLEAARAEEIDVTVDVYPYTAGSTTASTLFPSWTTDRGTDSLLEVLTDPDARSRALEEMRTPWDGPLENQFTSVGPEAILLAGFSDPQAQAFDGRALADIAAERGEDPAEALADLLLAEDGVLTIIVHHSDPQGMREVLSWPHAFLGSDGLPREEGYVHPRLFGTFPRALSTYAWAEGVVPAEEVVRRMTSAPRARFGVAGGSILPGAPADLQIIDPATYMDRADYQNPRRETQGLDAVLLGGRPVWPRPPEAPGDAGSGPGQLHRTGPVGRSLPTGRTGDE</sequence>
<evidence type="ECO:0000313" key="3">
    <source>
        <dbReference type="EMBL" id="GAA3066799.1"/>
    </source>
</evidence>
<gene>
    <name evidence="3" type="ORF">GCM10010529_19560</name>
</gene>
<dbReference type="InterPro" id="IPR023100">
    <property type="entry name" value="D-aminoacylase_insert_dom_sf"/>
</dbReference>
<keyword evidence="4" id="KW-1185">Reference proteome</keyword>
<dbReference type="Gene3D" id="3.30.1490.130">
    <property type="entry name" value="D-aminoacylase. Domain 3"/>
    <property type="match status" value="1"/>
</dbReference>
<proteinExistence type="predicted"/>
<evidence type="ECO:0000256" key="1">
    <source>
        <dbReference type="SAM" id="MobiDB-lite"/>
    </source>
</evidence>
<dbReference type="EMBL" id="BAAAVT010000011">
    <property type="protein sequence ID" value="GAA3066799.1"/>
    <property type="molecule type" value="Genomic_DNA"/>
</dbReference>